<dbReference type="eggNOG" id="COG2172">
    <property type="taxonomic scope" value="Bacteria"/>
</dbReference>
<evidence type="ECO:0000256" key="1">
    <source>
        <dbReference type="ARBA" id="ARBA00022527"/>
    </source>
</evidence>
<dbReference type="PANTHER" id="PTHR35526:SF3">
    <property type="entry name" value="ANTI-SIGMA-F FACTOR RSBW"/>
    <property type="match status" value="1"/>
</dbReference>
<dbReference type="Pfam" id="PF13581">
    <property type="entry name" value="HATPase_c_2"/>
    <property type="match status" value="1"/>
</dbReference>
<dbReference type="SMART" id="SM00387">
    <property type="entry name" value="HATPase_c"/>
    <property type="match status" value="1"/>
</dbReference>
<dbReference type="AlphaFoldDB" id="A0A0A0JX76"/>
<keyword evidence="3" id="KW-0808">Transferase</keyword>
<evidence type="ECO:0000259" key="2">
    <source>
        <dbReference type="SMART" id="SM00387"/>
    </source>
</evidence>
<gene>
    <name evidence="3" type="ORF">N801_03015</name>
</gene>
<reference evidence="3 4" key="1">
    <citation type="submission" date="2013-08" db="EMBL/GenBank/DDBJ databases">
        <title>The genome sequence of Knoellia aerolata.</title>
        <authorList>
            <person name="Zhu W."/>
            <person name="Wang G."/>
        </authorList>
    </citation>
    <scope>NUCLEOTIDE SEQUENCE [LARGE SCALE GENOMIC DNA]</scope>
    <source>
        <strain evidence="3 4">DSM 18566</strain>
    </source>
</reference>
<dbReference type="InterPro" id="IPR003594">
    <property type="entry name" value="HATPase_dom"/>
</dbReference>
<keyword evidence="4" id="KW-1185">Reference proteome</keyword>
<dbReference type="GO" id="GO:0004674">
    <property type="term" value="F:protein serine/threonine kinase activity"/>
    <property type="evidence" value="ECO:0007669"/>
    <property type="project" value="UniProtKB-KW"/>
</dbReference>
<dbReference type="STRING" id="1385519.N801_03015"/>
<accession>A0A0A0JX76</accession>
<dbReference type="CDD" id="cd16934">
    <property type="entry name" value="HATPase_RsbT-like"/>
    <property type="match status" value="1"/>
</dbReference>
<evidence type="ECO:0000313" key="3">
    <source>
        <dbReference type="EMBL" id="KGN42005.1"/>
    </source>
</evidence>
<sequence length="136" mass="14501">MRTDEIHVPIGADPDIVAARQAARELASRAGFTGTDLTMLATAVSEVARNIVRFASSGEVSIELLDRPRAGIRVVARDTGPGIGDLDRALEDGFSTYNGLGLGLPGSRRLMDEFDITSEPGQGTTVSMTKWIDRKG</sequence>
<dbReference type="PANTHER" id="PTHR35526">
    <property type="entry name" value="ANTI-SIGMA-F FACTOR RSBW-RELATED"/>
    <property type="match status" value="1"/>
</dbReference>
<protein>
    <submittedName>
        <fullName evidence="3">Serine/threonine protein kinase</fullName>
    </submittedName>
</protein>
<dbReference type="Proteomes" id="UP000030013">
    <property type="component" value="Unassembled WGS sequence"/>
</dbReference>
<name>A0A0A0JX76_9MICO</name>
<organism evidence="3 4">
    <name type="scientific">Knoellia aerolata DSM 18566</name>
    <dbReference type="NCBI Taxonomy" id="1385519"/>
    <lineage>
        <taxon>Bacteria</taxon>
        <taxon>Bacillati</taxon>
        <taxon>Actinomycetota</taxon>
        <taxon>Actinomycetes</taxon>
        <taxon>Micrococcales</taxon>
        <taxon>Intrasporangiaceae</taxon>
        <taxon>Knoellia</taxon>
    </lineage>
</organism>
<proteinExistence type="predicted"/>
<dbReference type="Gene3D" id="3.30.565.10">
    <property type="entry name" value="Histidine kinase-like ATPase, C-terminal domain"/>
    <property type="match status" value="1"/>
</dbReference>
<evidence type="ECO:0000313" key="4">
    <source>
        <dbReference type="Proteomes" id="UP000030013"/>
    </source>
</evidence>
<keyword evidence="3" id="KW-0418">Kinase</keyword>
<dbReference type="InterPro" id="IPR036890">
    <property type="entry name" value="HATPase_C_sf"/>
</dbReference>
<dbReference type="InterPro" id="IPR050267">
    <property type="entry name" value="Anti-sigma-factor_SerPK"/>
</dbReference>
<dbReference type="EMBL" id="AVPL01000009">
    <property type="protein sequence ID" value="KGN42005.1"/>
    <property type="molecule type" value="Genomic_DNA"/>
</dbReference>
<dbReference type="SUPFAM" id="SSF55874">
    <property type="entry name" value="ATPase domain of HSP90 chaperone/DNA topoisomerase II/histidine kinase"/>
    <property type="match status" value="1"/>
</dbReference>
<feature type="domain" description="Histidine kinase/HSP90-like ATPase" evidence="2">
    <location>
        <begin position="35"/>
        <end position="134"/>
    </location>
</feature>
<comment type="caution">
    <text evidence="3">The sequence shown here is derived from an EMBL/GenBank/DDBJ whole genome shotgun (WGS) entry which is preliminary data.</text>
</comment>
<keyword evidence="1 3" id="KW-0723">Serine/threonine-protein kinase</keyword>